<accession>A0A151N6U9</accession>
<organism evidence="1 2">
    <name type="scientific">Alligator mississippiensis</name>
    <name type="common">American alligator</name>
    <dbReference type="NCBI Taxonomy" id="8496"/>
    <lineage>
        <taxon>Eukaryota</taxon>
        <taxon>Metazoa</taxon>
        <taxon>Chordata</taxon>
        <taxon>Craniata</taxon>
        <taxon>Vertebrata</taxon>
        <taxon>Euteleostomi</taxon>
        <taxon>Archelosauria</taxon>
        <taxon>Archosauria</taxon>
        <taxon>Crocodylia</taxon>
        <taxon>Alligatoridae</taxon>
        <taxon>Alligatorinae</taxon>
        <taxon>Alligator</taxon>
    </lineage>
</organism>
<reference evidence="1 2" key="1">
    <citation type="journal article" date="2012" name="Genome Biol.">
        <title>Sequencing three crocodilian genomes to illuminate the evolution of archosaurs and amniotes.</title>
        <authorList>
            <person name="St John J.A."/>
            <person name="Braun E.L."/>
            <person name="Isberg S.R."/>
            <person name="Miles L.G."/>
            <person name="Chong A.Y."/>
            <person name="Gongora J."/>
            <person name="Dalzell P."/>
            <person name="Moran C."/>
            <person name="Bed'hom B."/>
            <person name="Abzhanov A."/>
            <person name="Burgess S.C."/>
            <person name="Cooksey A.M."/>
            <person name="Castoe T.A."/>
            <person name="Crawford N.G."/>
            <person name="Densmore L.D."/>
            <person name="Drew J.C."/>
            <person name="Edwards S.V."/>
            <person name="Faircloth B.C."/>
            <person name="Fujita M.K."/>
            <person name="Greenwold M.J."/>
            <person name="Hoffmann F.G."/>
            <person name="Howard J.M."/>
            <person name="Iguchi T."/>
            <person name="Janes D.E."/>
            <person name="Khan S.Y."/>
            <person name="Kohno S."/>
            <person name="de Koning A.J."/>
            <person name="Lance S.L."/>
            <person name="McCarthy F.M."/>
            <person name="McCormack J.E."/>
            <person name="Merchant M.E."/>
            <person name="Peterson D.G."/>
            <person name="Pollock D.D."/>
            <person name="Pourmand N."/>
            <person name="Raney B.J."/>
            <person name="Roessler K.A."/>
            <person name="Sanford J.R."/>
            <person name="Sawyer R.H."/>
            <person name="Schmidt C.J."/>
            <person name="Triplett E.W."/>
            <person name="Tuberville T.D."/>
            <person name="Venegas-Anaya M."/>
            <person name="Howard J.T."/>
            <person name="Jarvis E.D."/>
            <person name="Guillette L.J.Jr."/>
            <person name="Glenn T.C."/>
            <person name="Green R.E."/>
            <person name="Ray D.A."/>
        </authorList>
    </citation>
    <scope>NUCLEOTIDE SEQUENCE [LARGE SCALE GENOMIC DNA]</scope>
    <source>
        <strain evidence="1">KSC_2009_1</strain>
    </source>
</reference>
<sequence length="126" mass="14432">MQNTNDTYLQNPLKSKILNVKEGEKARLNPLQLDSHLPCQNERHQENKERRRNHILFTAAWSRLDPHTAVRELKSIYGPHAANTCPILSNVWQPTGCQALAGSPELQAEMEKYQSTRRTFLNTGLI</sequence>
<comment type="caution">
    <text evidence="1">The sequence shown here is derived from an EMBL/GenBank/DDBJ whole genome shotgun (WGS) entry which is preliminary data.</text>
</comment>
<keyword evidence="2" id="KW-1185">Reference proteome</keyword>
<dbReference type="Proteomes" id="UP000050525">
    <property type="component" value="Unassembled WGS sequence"/>
</dbReference>
<dbReference type="AlphaFoldDB" id="A0A151N6U9"/>
<evidence type="ECO:0000313" key="2">
    <source>
        <dbReference type="Proteomes" id="UP000050525"/>
    </source>
</evidence>
<dbReference type="EMBL" id="AKHW03003905">
    <property type="protein sequence ID" value="KYO32574.1"/>
    <property type="molecule type" value="Genomic_DNA"/>
</dbReference>
<gene>
    <name evidence="1" type="ORF">Y1Q_0007773</name>
</gene>
<proteinExistence type="predicted"/>
<evidence type="ECO:0000313" key="1">
    <source>
        <dbReference type="EMBL" id="KYO32574.1"/>
    </source>
</evidence>
<name>A0A151N6U9_ALLMI</name>
<protein>
    <submittedName>
        <fullName evidence="1">Uncharacterized protein</fullName>
    </submittedName>
</protein>